<evidence type="ECO:0000256" key="11">
    <source>
        <dbReference type="SAM" id="MobiDB-lite"/>
    </source>
</evidence>
<protein>
    <recommendedName>
        <fullName evidence="12">C2H2-type domain-containing protein</fullName>
    </recommendedName>
</protein>
<dbReference type="EMBL" id="GEDC01017148">
    <property type="protein sequence ID" value="JAS20150.1"/>
    <property type="molecule type" value="Transcribed_RNA"/>
</dbReference>
<dbReference type="FunFam" id="3.30.160.60:FF:000100">
    <property type="entry name" value="Zinc finger 45-like"/>
    <property type="match status" value="2"/>
</dbReference>
<name>A0A1B6DKE8_9HEMI</name>
<keyword evidence="5" id="KW-0862">Zinc</keyword>
<evidence type="ECO:0000256" key="6">
    <source>
        <dbReference type="ARBA" id="ARBA00023015"/>
    </source>
</evidence>
<dbReference type="PANTHER" id="PTHR24404">
    <property type="entry name" value="ZINC FINGER PROTEIN"/>
    <property type="match status" value="1"/>
</dbReference>
<evidence type="ECO:0000256" key="10">
    <source>
        <dbReference type="PROSITE-ProRule" id="PRU00042"/>
    </source>
</evidence>
<sequence>MHNAVLLDDGLEKLESKGNEIKSEFPFLKNDLKIEKDYKMVQNTKEEDNVKESCRKNKIRGRLKKSVKTIPRIRIRTIPIPLKLKSLDSQVNMVSDKEKKTKRKAKLPLKLCEIMILPHESFNVKSECLEKLKQNNENKDNDPNTLPPETDKIKNKLRKSELKALLPSLYRFQCHVCDYICKNWNSLRSHCKDSHQATPQVTCVCSKVLMTRTAVIEHRSKHTDNTTYRCEKCEKTFHRKSLLNLHIMSHLPKEEQPFVCCKCARRFHCEALLRNHERVHLPKEERLIYPCHLCHKKFSSKSAVSAHLKAVHLGERPFVCDQCGHSFTSKGILQEHLTIHSDEAPWNCSNCNKNFKTKYRLKIHMDTHRETPYQCPKCPVQLSTRRTLRMHLVIHRDTKAYQCSTCGKAFRRAKDLKNHNNLHTGKRPYTCPFCARTFANGSNCRSHKRRMHPEELQMYEASLLLKNNSSQNTISAIQKQENDASVLDVKESKDSLISASSLLFSEEIIDNRKTNFSLNMNPSSSFLS</sequence>
<dbReference type="GO" id="GO:0003700">
    <property type="term" value="F:DNA-binding transcription factor activity"/>
    <property type="evidence" value="ECO:0007669"/>
    <property type="project" value="TreeGrafter"/>
</dbReference>
<gene>
    <name evidence="13" type="ORF">g.8105</name>
    <name evidence="14" type="ORF">g.8106</name>
</gene>
<dbReference type="SUPFAM" id="SSF57667">
    <property type="entry name" value="beta-beta-alpha zinc fingers"/>
    <property type="match status" value="4"/>
</dbReference>
<keyword evidence="9" id="KW-0539">Nucleus</keyword>
<dbReference type="GO" id="GO:0008270">
    <property type="term" value="F:zinc ion binding"/>
    <property type="evidence" value="ECO:0007669"/>
    <property type="project" value="UniProtKB-KW"/>
</dbReference>
<dbReference type="InterPro" id="IPR050589">
    <property type="entry name" value="Ikaros_C2H2-ZF"/>
</dbReference>
<reference evidence="14" key="1">
    <citation type="submission" date="2015-12" db="EMBL/GenBank/DDBJ databases">
        <title>De novo transcriptome assembly of four potential Pierce s Disease insect vectors from Arizona vineyards.</title>
        <authorList>
            <person name="Tassone E.E."/>
        </authorList>
    </citation>
    <scope>NUCLEOTIDE SEQUENCE</scope>
</reference>
<feature type="domain" description="C2H2-type" evidence="12">
    <location>
        <begin position="228"/>
        <end position="255"/>
    </location>
</feature>
<feature type="non-terminal residue" evidence="14">
    <location>
        <position position="528"/>
    </location>
</feature>
<dbReference type="GO" id="GO:0005634">
    <property type="term" value="C:nucleus"/>
    <property type="evidence" value="ECO:0007669"/>
    <property type="project" value="UniProtKB-SubCell"/>
</dbReference>
<evidence type="ECO:0000313" key="14">
    <source>
        <dbReference type="EMBL" id="JAS26122.1"/>
    </source>
</evidence>
<keyword evidence="6" id="KW-0805">Transcription regulation</keyword>
<dbReference type="Pfam" id="PF00096">
    <property type="entry name" value="zf-C2H2"/>
    <property type="match status" value="4"/>
</dbReference>
<dbReference type="EMBL" id="GEDC01011176">
    <property type="protein sequence ID" value="JAS26122.1"/>
    <property type="molecule type" value="Transcribed_RNA"/>
</dbReference>
<keyword evidence="4 10" id="KW-0863">Zinc-finger</keyword>
<accession>A0A1B6DKE8</accession>
<dbReference type="PROSITE" id="PS00028">
    <property type="entry name" value="ZINC_FINGER_C2H2_1"/>
    <property type="match status" value="8"/>
</dbReference>
<feature type="domain" description="C2H2-type" evidence="12">
    <location>
        <begin position="429"/>
        <end position="457"/>
    </location>
</feature>
<feature type="domain" description="C2H2-type" evidence="12">
    <location>
        <begin position="318"/>
        <end position="345"/>
    </location>
</feature>
<evidence type="ECO:0000313" key="13">
    <source>
        <dbReference type="EMBL" id="JAS20150.1"/>
    </source>
</evidence>
<keyword evidence="7" id="KW-0238">DNA-binding</keyword>
<dbReference type="InterPro" id="IPR036236">
    <property type="entry name" value="Znf_C2H2_sf"/>
</dbReference>
<keyword evidence="3" id="KW-0677">Repeat</keyword>
<evidence type="ECO:0000256" key="7">
    <source>
        <dbReference type="ARBA" id="ARBA00023125"/>
    </source>
</evidence>
<dbReference type="PROSITE" id="PS50157">
    <property type="entry name" value="ZINC_FINGER_C2H2_2"/>
    <property type="match status" value="8"/>
</dbReference>
<dbReference type="Gene3D" id="3.30.160.60">
    <property type="entry name" value="Classic Zinc Finger"/>
    <property type="match status" value="6"/>
</dbReference>
<feature type="domain" description="C2H2-type" evidence="12">
    <location>
        <begin position="258"/>
        <end position="285"/>
    </location>
</feature>
<evidence type="ECO:0000256" key="8">
    <source>
        <dbReference type="ARBA" id="ARBA00023163"/>
    </source>
</evidence>
<proteinExistence type="predicted"/>
<feature type="domain" description="C2H2-type" evidence="12">
    <location>
        <begin position="346"/>
        <end position="368"/>
    </location>
</feature>
<evidence type="ECO:0000259" key="12">
    <source>
        <dbReference type="PROSITE" id="PS50157"/>
    </source>
</evidence>
<keyword evidence="8" id="KW-0804">Transcription</keyword>
<feature type="domain" description="C2H2-type" evidence="12">
    <location>
        <begin position="373"/>
        <end position="400"/>
    </location>
</feature>
<dbReference type="GO" id="GO:0000978">
    <property type="term" value="F:RNA polymerase II cis-regulatory region sequence-specific DNA binding"/>
    <property type="evidence" value="ECO:0007669"/>
    <property type="project" value="TreeGrafter"/>
</dbReference>
<feature type="region of interest" description="Disordered" evidence="11">
    <location>
        <begin position="134"/>
        <end position="154"/>
    </location>
</feature>
<keyword evidence="2" id="KW-0479">Metal-binding</keyword>
<dbReference type="PANTHER" id="PTHR24404:SF114">
    <property type="entry name" value="KLUMPFUSS, ISOFORM B-RELATED"/>
    <property type="match status" value="1"/>
</dbReference>
<evidence type="ECO:0000256" key="9">
    <source>
        <dbReference type="ARBA" id="ARBA00023242"/>
    </source>
</evidence>
<evidence type="ECO:0000256" key="2">
    <source>
        <dbReference type="ARBA" id="ARBA00022723"/>
    </source>
</evidence>
<evidence type="ECO:0000256" key="4">
    <source>
        <dbReference type="ARBA" id="ARBA00022771"/>
    </source>
</evidence>
<dbReference type="GO" id="GO:0006357">
    <property type="term" value="P:regulation of transcription by RNA polymerase II"/>
    <property type="evidence" value="ECO:0007669"/>
    <property type="project" value="TreeGrafter"/>
</dbReference>
<feature type="domain" description="C2H2-type" evidence="12">
    <location>
        <begin position="289"/>
        <end position="317"/>
    </location>
</feature>
<dbReference type="FunFam" id="3.30.160.60:FF:001228">
    <property type="entry name" value="Zinc finger protein 236"/>
    <property type="match status" value="1"/>
</dbReference>
<evidence type="ECO:0000256" key="5">
    <source>
        <dbReference type="ARBA" id="ARBA00022833"/>
    </source>
</evidence>
<dbReference type="InterPro" id="IPR013087">
    <property type="entry name" value="Znf_C2H2_type"/>
</dbReference>
<organism evidence="14">
    <name type="scientific">Clastoptera arizonana</name>
    <name type="common">Arizona spittle bug</name>
    <dbReference type="NCBI Taxonomy" id="38151"/>
    <lineage>
        <taxon>Eukaryota</taxon>
        <taxon>Metazoa</taxon>
        <taxon>Ecdysozoa</taxon>
        <taxon>Arthropoda</taxon>
        <taxon>Hexapoda</taxon>
        <taxon>Insecta</taxon>
        <taxon>Pterygota</taxon>
        <taxon>Neoptera</taxon>
        <taxon>Paraneoptera</taxon>
        <taxon>Hemiptera</taxon>
        <taxon>Auchenorrhyncha</taxon>
        <taxon>Cercopoidea</taxon>
        <taxon>Clastopteridae</taxon>
        <taxon>Clastoptera</taxon>
    </lineage>
</organism>
<feature type="domain" description="C2H2-type" evidence="12">
    <location>
        <begin position="401"/>
        <end position="428"/>
    </location>
</feature>
<evidence type="ECO:0000256" key="3">
    <source>
        <dbReference type="ARBA" id="ARBA00022737"/>
    </source>
</evidence>
<comment type="subcellular location">
    <subcellularLocation>
        <location evidence="1">Nucleus</location>
    </subcellularLocation>
</comment>
<dbReference type="SMART" id="SM00355">
    <property type="entry name" value="ZnF_C2H2"/>
    <property type="match status" value="10"/>
</dbReference>
<dbReference type="AlphaFoldDB" id="A0A1B6DKE8"/>
<evidence type="ECO:0000256" key="1">
    <source>
        <dbReference type="ARBA" id="ARBA00004123"/>
    </source>
</evidence>